<feature type="transmembrane region" description="Helical" evidence="1">
    <location>
        <begin position="143"/>
        <end position="167"/>
    </location>
</feature>
<keyword evidence="1" id="KW-0472">Membrane</keyword>
<evidence type="ECO:0000313" key="2">
    <source>
        <dbReference type="EMBL" id="PAY24722.1"/>
    </source>
</evidence>
<keyword evidence="1" id="KW-1133">Transmembrane helix</keyword>
<dbReference type="OrthoDB" id="5116131at2"/>
<feature type="transmembrane region" description="Helical" evidence="1">
    <location>
        <begin position="31"/>
        <end position="53"/>
    </location>
</feature>
<gene>
    <name evidence="2" type="ORF">CEY15_02745</name>
</gene>
<accession>A0A2A2WU15</accession>
<name>A0A2A2WU15_9ACTN</name>
<organism evidence="2 3">
    <name type="scientific">Dietzia natronolimnaea</name>
    <dbReference type="NCBI Taxonomy" id="161920"/>
    <lineage>
        <taxon>Bacteria</taxon>
        <taxon>Bacillati</taxon>
        <taxon>Actinomycetota</taxon>
        <taxon>Actinomycetes</taxon>
        <taxon>Mycobacteriales</taxon>
        <taxon>Dietziaceae</taxon>
        <taxon>Dietzia</taxon>
    </lineage>
</organism>
<dbReference type="EMBL" id="NTGA01000004">
    <property type="protein sequence ID" value="PAY24722.1"/>
    <property type="molecule type" value="Genomic_DNA"/>
</dbReference>
<keyword evidence="3" id="KW-1185">Reference proteome</keyword>
<comment type="caution">
    <text evidence="2">The sequence shown here is derived from an EMBL/GenBank/DDBJ whole genome shotgun (WGS) entry which is preliminary data.</text>
</comment>
<dbReference type="Proteomes" id="UP000218810">
    <property type="component" value="Unassembled WGS sequence"/>
</dbReference>
<evidence type="ECO:0000313" key="3">
    <source>
        <dbReference type="Proteomes" id="UP000218810"/>
    </source>
</evidence>
<dbReference type="AlphaFoldDB" id="A0A2A2WU15"/>
<sequence>MNQRSSVFDRLSDRVMNLDSPAYGDERERTVFMEASAFGLSVGLYAGLVGSVVNAAFGLILLPTVLLVLTILPAAATQWYARRRGVHLNALAEKSGARSTMVTMVAVCALMALTFAAMTYTVFAGQPLLPFPSVTVTPGDGPLGGAAQGAVVGGMVGAVAGIIGSVLSYRKANRRK</sequence>
<protein>
    <submittedName>
        <fullName evidence="2">Uncharacterized protein</fullName>
    </submittedName>
</protein>
<evidence type="ECO:0000256" key="1">
    <source>
        <dbReference type="SAM" id="Phobius"/>
    </source>
</evidence>
<keyword evidence="1" id="KW-0812">Transmembrane</keyword>
<dbReference type="RefSeq" id="WP_095717176.1">
    <property type="nucleotide sequence ID" value="NZ_NTGA01000004.1"/>
</dbReference>
<proteinExistence type="predicted"/>
<reference evidence="3" key="1">
    <citation type="submission" date="2017-09" db="EMBL/GenBank/DDBJ databases">
        <authorList>
            <person name="Zhang Y."/>
            <person name="Huang X."/>
            <person name="Liu J."/>
            <person name="Lu L."/>
            <person name="Peng K."/>
        </authorList>
    </citation>
    <scope>NUCLEOTIDE SEQUENCE [LARGE SCALE GENOMIC DNA]</scope>
    <source>
        <strain evidence="3">S-XJ-1</strain>
    </source>
</reference>
<feature type="transmembrane region" description="Helical" evidence="1">
    <location>
        <begin position="102"/>
        <end position="123"/>
    </location>
</feature>
<feature type="transmembrane region" description="Helical" evidence="1">
    <location>
        <begin position="59"/>
        <end position="81"/>
    </location>
</feature>